<dbReference type="GO" id="GO:0021549">
    <property type="term" value="P:cerebellum development"/>
    <property type="evidence" value="ECO:0007669"/>
    <property type="project" value="InterPro"/>
</dbReference>
<keyword evidence="4" id="KW-1185">Reference proteome</keyword>
<dbReference type="EMBL" id="JAFHDT010000001">
    <property type="protein sequence ID" value="KAI7814407.1"/>
    <property type="molecule type" value="Genomic_DNA"/>
</dbReference>
<accession>A0A9W8CC62</accession>
<proteinExistence type="predicted"/>
<keyword evidence="2" id="KW-1133">Transmembrane helix</keyword>
<keyword evidence="2" id="KW-0812">Transmembrane</keyword>
<gene>
    <name evidence="3" type="ORF">IRJ41_017849</name>
</gene>
<keyword evidence="2" id="KW-0472">Membrane</keyword>
<name>A0A9W8CC62_TRIRA</name>
<evidence type="ECO:0008006" key="5">
    <source>
        <dbReference type="Google" id="ProtNLM"/>
    </source>
</evidence>
<feature type="compositionally biased region" description="Low complexity" evidence="1">
    <location>
        <begin position="44"/>
        <end position="53"/>
    </location>
</feature>
<feature type="transmembrane region" description="Helical" evidence="2">
    <location>
        <begin position="94"/>
        <end position="117"/>
    </location>
</feature>
<feature type="transmembrane region" description="Helical" evidence="2">
    <location>
        <begin position="244"/>
        <end position="264"/>
    </location>
</feature>
<comment type="caution">
    <text evidence="3">The sequence shown here is derived from an EMBL/GenBank/DDBJ whole genome shotgun (WGS) entry which is preliminary data.</text>
</comment>
<dbReference type="AlphaFoldDB" id="A0A9W8CC62"/>
<feature type="region of interest" description="Disordered" evidence="1">
    <location>
        <begin position="33"/>
        <end position="53"/>
    </location>
</feature>
<protein>
    <recommendedName>
        <fullName evidence="5">Cell cycle exit and neuronal differentiation protein 1</fullName>
    </recommendedName>
</protein>
<feature type="compositionally biased region" description="Pro residues" evidence="1">
    <location>
        <begin position="195"/>
        <end position="211"/>
    </location>
</feature>
<dbReference type="Proteomes" id="UP001059041">
    <property type="component" value="Linkage Group LG1"/>
</dbReference>
<dbReference type="GO" id="GO:0030182">
    <property type="term" value="P:neuron differentiation"/>
    <property type="evidence" value="ECO:0007669"/>
    <property type="project" value="InterPro"/>
</dbReference>
<dbReference type="Pfam" id="PF15677">
    <property type="entry name" value="CEND1"/>
    <property type="match status" value="1"/>
</dbReference>
<organism evidence="3 4">
    <name type="scientific">Triplophysa rosa</name>
    <name type="common">Cave loach</name>
    <dbReference type="NCBI Taxonomy" id="992332"/>
    <lineage>
        <taxon>Eukaryota</taxon>
        <taxon>Metazoa</taxon>
        <taxon>Chordata</taxon>
        <taxon>Craniata</taxon>
        <taxon>Vertebrata</taxon>
        <taxon>Euteleostomi</taxon>
        <taxon>Actinopterygii</taxon>
        <taxon>Neopterygii</taxon>
        <taxon>Teleostei</taxon>
        <taxon>Ostariophysi</taxon>
        <taxon>Cypriniformes</taxon>
        <taxon>Nemacheilidae</taxon>
        <taxon>Triplophysa</taxon>
    </lineage>
</organism>
<dbReference type="InterPro" id="IPR020162">
    <property type="entry name" value="Cend1"/>
</dbReference>
<evidence type="ECO:0000313" key="3">
    <source>
        <dbReference type="EMBL" id="KAI7814407.1"/>
    </source>
</evidence>
<evidence type="ECO:0000313" key="4">
    <source>
        <dbReference type="Proteomes" id="UP001059041"/>
    </source>
</evidence>
<sequence>MVTAVNVHATGSSLTCSVTASSRDLLVHGLSDLSHPPQNRRTEPATAPPAAAAGPSEIDCVDLRYDLFSIRAPSLRFWSPVAQVLPGSRYPSALLAYLTSSIGGYAAGVSHVIYWGLRCWRRIQALVRCIALFLSSVSPPFFVQRKRRGITRSQESQKKGQHLPDILTSRSHSHMEAKAKGSPKSASKAEKKEAAPPPKPDPVSDPAPPAATEPEKPADGDSDQQGATESGGCGCEMLENLKPFLIGGAVVALGAVLVGAILVARKN</sequence>
<reference evidence="3" key="1">
    <citation type="submission" date="2021-02" db="EMBL/GenBank/DDBJ databases">
        <title>Comparative genomics reveals that relaxation of natural selection precedes convergent phenotypic evolution of cavefish.</title>
        <authorList>
            <person name="Peng Z."/>
        </authorList>
    </citation>
    <scope>NUCLEOTIDE SEQUENCE</scope>
    <source>
        <tissue evidence="3">Muscle</tissue>
    </source>
</reference>
<evidence type="ECO:0000256" key="1">
    <source>
        <dbReference type="SAM" id="MobiDB-lite"/>
    </source>
</evidence>
<feature type="region of interest" description="Disordered" evidence="1">
    <location>
        <begin position="148"/>
        <end position="232"/>
    </location>
</feature>
<evidence type="ECO:0000256" key="2">
    <source>
        <dbReference type="SAM" id="Phobius"/>
    </source>
</evidence>